<dbReference type="EMBL" id="MT711889">
    <property type="protein sequence ID" value="QNJ57436.1"/>
    <property type="molecule type" value="Genomic_DNA"/>
</dbReference>
<name>A0A7G8LJL4_9CAUD</name>
<proteinExistence type="predicted"/>
<protein>
    <submittedName>
        <fullName evidence="1">Uncharacterized protein</fullName>
    </submittedName>
</protein>
<evidence type="ECO:0000313" key="2">
    <source>
        <dbReference type="Proteomes" id="UP000515889"/>
    </source>
</evidence>
<accession>A0A7G8LJL4</accession>
<evidence type="ECO:0000313" key="1">
    <source>
        <dbReference type="EMBL" id="QNJ57436.1"/>
    </source>
</evidence>
<organism evidence="1 2">
    <name type="scientific">Pseudomonas phage Waldo5</name>
    <dbReference type="NCBI Taxonomy" id="2762290"/>
    <lineage>
        <taxon>Viruses</taxon>
        <taxon>Duplodnaviria</taxon>
        <taxon>Heunggongvirae</taxon>
        <taxon>Uroviricota</taxon>
        <taxon>Caudoviricetes</taxon>
        <taxon>Autographivirales</taxon>
        <taxon>Autotranscriptaviridae</taxon>
        <taxon>Studiervirinae</taxon>
        <taxon>Waldovirus</taxon>
        <taxon>Waldovirus waldo5</taxon>
    </lineage>
</organism>
<reference evidence="1 2" key="1">
    <citation type="submission" date="2020-07" db="EMBL/GenBank/DDBJ databases">
        <authorList>
            <person name="Tyler E."/>
            <person name="Herman J."/>
            <person name="Anderson S."/>
            <person name="Huang C."/>
            <person name="Mingo D."/>
            <person name="O'Donnell J."/>
            <person name="Temple L."/>
        </authorList>
    </citation>
    <scope>NUCLEOTIDE SEQUENCE [LARGE SCALE GENOMIC DNA]</scope>
</reference>
<keyword evidence="2" id="KW-1185">Reference proteome</keyword>
<dbReference type="Proteomes" id="UP000515889">
    <property type="component" value="Segment"/>
</dbReference>
<sequence>MALKQHTTETTTINGKEFKTRHWYMNCAKDLTGAERHRIYYAQFVTPSVLATVKNHFGKLQWGQMAKAYAEGDLYLNESSKLHQWDQCDIRYLVGRLVTECAYEDAPRGFMYWSPSENTCITKEAARMLIESGEYPQ</sequence>